<protein>
    <recommendedName>
        <fullName evidence="2">RanBD1 domain-containing protein</fullName>
    </recommendedName>
</protein>
<dbReference type="PANTHER" id="PTHR46761">
    <property type="entry name" value="RAN GTPASE-ACTIVATING PROTEIN 1"/>
    <property type="match status" value="1"/>
</dbReference>
<dbReference type="EMBL" id="JALLBG020000288">
    <property type="protein sequence ID" value="KAL3756859.1"/>
    <property type="molecule type" value="Genomic_DNA"/>
</dbReference>
<dbReference type="Gene3D" id="3.80.10.10">
    <property type="entry name" value="Ribonuclease Inhibitor"/>
    <property type="match status" value="2"/>
</dbReference>
<sequence length="805" mass="87422">MSMPPIPPIRLEPPGEREEVDRERAEEFVKLWTEQLREHRAKIQAAAASNSNGNTASSATSHPWILCDRIRLSDKSYTIEAAQVIASFLTEPLFDDYPPLAHGIIEADLSDIIAGRMTEEAILVLKSICDAFANSNLIEVDLSENAIGGQGIGACETVVTLKSLERLSFCNNGLSGETMKTVADWLTRDNDGSGCIAGNLTKLHIYNNMSGEEGCTQFARIFQNCTRMEDLRFSSTRAGEAGSDIIASVLDASLGAGNNPRLRKLDLCDNTFSSTASHVASFRALVSTTCLSHLNLGDCGLGDDGVRQICRALCECDSNLEHLDLSGNNVTRCGDIADYIRDCGGKLKTLRLEENGLTSKGVKLIAAAFRGSEDGHSIEELQLNNCMVGAIGARALIDAFGPNGKDLPKLNNIFLNGNSFAGDVLSELEVAFDFRLGELEDNDSDGDADDDLSDDEEEEDERDGGVRRGLGGLDLNSPSPVVQTTAPAAAPSSTDRPSVPFSFGATTSTTTTSQKIVRFSRGKFGAATGTSNITTPSSQPMTALAKRNKEIRDLNIVLYQTIIDHYEGGQKAADYSGFLKEYLKHAEKIEADFRAAQAEEDEERNATNRRSASNSNQPQPTSSSWLLSGATAPAAAPSSTPTFSFGATTTTTTYSHTVSSVGGGLEQNEEEEDPTANPEDGKVEFVERMENIEEEVLYEVRAIPLKKEVDKWTKREKGALRVYRHKVTRTHRMVVRDECGKVHFNVAVSSGMRFEKVETNGKGGKKVTYVLFGAVEEESKGMEMFMLQVKPESLDELHTLLTSLV</sequence>
<feature type="compositionally biased region" description="Low complexity" evidence="1">
    <location>
        <begin position="608"/>
        <end position="660"/>
    </location>
</feature>
<organism evidence="3 4">
    <name type="scientific">Discostella pseudostelligera</name>
    <dbReference type="NCBI Taxonomy" id="259834"/>
    <lineage>
        <taxon>Eukaryota</taxon>
        <taxon>Sar</taxon>
        <taxon>Stramenopiles</taxon>
        <taxon>Ochrophyta</taxon>
        <taxon>Bacillariophyta</taxon>
        <taxon>Coscinodiscophyceae</taxon>
        <taxon>Thalassiosirophycidae</taxon>
        <taxon>Stephanodiscales</taxon>
        <taxon>Stephanodiscaceae</taxon>
        <taxon>Discostella</taxon>
    </lineage>
</organism>
<feature type="region of interest" description="Disordered" evidence="1">
    <location>
        <begin position="1"/>
        <end position="20"/>
    </location>
</feature>
<feature type="region of interest" description="Disordered" evidence="1">
    <location>
        <begin position="439"/>
        <end position="506"/>
    </location>
</feature>
<dbReference type="SMART" id="SM00368">
    <property type="entry name" value="LRR_RI"/>
    <property type="match status" value="6"/>
</dbReference>
<dbReference type="InterPro" id="IPR001611">
    <property type="entry name" value="Leu-rich_rpt"/>
</dbReference>
<dbReference type="InterPro" id="IPR011993">
    <property type="entry name" value="PH-like_dom_sf"/>
</dbReference>
<dbReference type="InterPro" id="IPR000156">
    <property type="entry name" value="Ran_bind_dom"/>
</dbReference>
<evidence type="ECO:0000313" key="3">
    <source>
        <dbReference type="EMBL" id="KAL3756859.1"/>
    </source>
</evidence>
<dbReference type="InterPro" id="IPR032675">
    <property type="entry name" value="LRR_dom_sf"/>
</dbReference>
<dbReference type="Pfam" id="PF13516">
    <property type="entry name" value="LRR_6"/>
    <property type="match status" value="4"/>
</dbReference>
<gene>
    <name evidence="3" type="ORF">ACHAWU_005121</name>
</gene>
<feature type="region of interest" description="Disordered" evidence="1">
    <location>
        <begin position="596"/>
        <end position="681"/>
    </location>
</feature>
<evidence type="ECO:0000259" key="2">
    <source>
        <dbReference type="Pfam" id="PF00638"/>
    </source>
</evidence>
<evidence type="ECO:0000313" key="4">
    <source>
        <dbReference type="Proteomes" id="UP001530293"/>
    </source>
</evidence>
<proteinExistence type="predicted"/>
<dbReference type="SUPFAM" id="SSF50729">
    <property type="entry name" value="PH domain-like"/>
    <property type="match status" value="1"/>
</dbReference>
<feature type="domain" description="RanBD1" evidence="2">
    <location>
        <begin position="693"/>
        <end position="793"/>
    </location>
</feature>
<keyword evidence="4" id="KW-1185">Reference proteome</keyword>
<feature type="compositionally biased region" description="Low complexity" evidence="1">
    <location>
        <begin position="473"/>
        <end position="494"/>
    </location>
</feature>
<dbReference type="Pfam" id="PF00638">
    <property type="entry name" value="Ran_BP1"/>
    <property type="match status" value="1"/>
</dbReference>
<dbReference type="PANTHER" id="PTHR46761:SF2">
    <property type="entry name" value="RAN GTPASE-ACTIVATING PROTEIN 1"/>
    <property type="match status" value="1"/>
</dbReference>
<feature type="compositionally biased region" description="Acidic residues" evidence="1">
    <location>
        <begin position="439"/>
        <end position="462"/>
    </location>
</feature>
<dbReference type="Proteomes" id="UP001530293">
    <property type="component" value="Unassembled WGS sequence"/>
</dbReference>
<accession>A0ABD3LYN1</accession>
<feature type="compositionally biased region" description="Pro residues" evidence="1">
    <location>
        <begin position="1"/>
        <end position="11"/>
    </location>
</feature>
<evidence type="ECO:0000256" key="1">
    <source>
        <dbReference type="SAM" id="MobiDB-lite"/>
    </source>
</evidence>
<dbReference type="PROSITE" id="PS51450">
    <property type="entry name" value="LRR"/>
    <property type="match status" value="1"/>
</dbReference>
<comment type="caution">
    <text evidence="3">The sequence shown here is derived from an EMBL/GenBank/DDBJ whole genome shotgun (WGS) entry which is preliminary data.</text>
</comment>
<dbReference type="AlphaFoldDB" id="A0ABD3LYN1"/>
<dbReference type="InterPro" id="IPR045203">
    <property type="entry name" value="RanGAP1/2"/>
</dbReference>
<name>A0ABD3LYN1_9STRA</name>
<dbReference type="Gene3D" id="2.30.29.30">
    <property type="entry name" value="Pleckstrin-homology domain (PH domain)/Phosphotyrosine-binding domain (PTB)"/>
    <property type="match status" value="1"/>
</dbReference>
<dbReference type="SUPFAM" id="SSF52047">
    <property type="entry name" value="RNI-like"/>
    <property type="match status" value="1"/>
</dbReference>
<reference evidence="3 4" key="1">
    <citation type="submission" date="2024-10" db="EMBL/GenBank/DDBJ databases">
        <title>Updated reference genomes for cyclostephanoid diatoms.</title>
        <authorList>
            <person name="Roberts W.R."/>
            <person name="Alverson A.J."/>
        </authorList>
    </citation>
    <scope>NUCLEOTIDE SEQUENCE [LARGE SCALE GENOMIC DNA]</scope>
    <source>
        <strain evidence="3 4">AJA232-27</strain>
    </source>
</reference>